<evidence type="ECO:0000259" key="10">
    <source>
        <dbReference type="PROSITE" id="PS50857"/>
    </source>
</evidence>
<keyword evidence="3" id="KW-0813">Transport</keyword>
<dbReference type="Gene3D" id="1.10.287.90">
    <property type="match status" value="1"/>
</dbReference>
<dbReference type="PANTHER" id="PTHR22888">
    <property type="entry name" value="CYTOCHROME C OXIDASE, SUBUNIT II"/>
    <property type="match status" value="1"/>
</dbReference>
<dbReference type="OrthoDB" id="9783445at2"/>
<evidence type="ECO:0000256" key="5">
    <source>
        <dbReference type="ARBA" id="ARBA00022692"/>
    </source>
</evidence>
<name>A0A845AGC1_9SPHN</name>
<dbReference type="PANTHER" id="PTHR22888:SF18">
    <property type="entry name" value="CYTOCHROME BO(3) UBIQUINOL OXIDASE SUBUNIT 2"/>
    <property type="match status" value="1"/>
</dbReference>
<feature type="domain" description="Cytochrome oxidase subunit II copper A binding" evidence="10">
    <location>
        <begin position="126"/>
        <end position="238"/>
    </location>
</feature>
<accession>A0A845AGC1</accession>
<evidence type="ECO:0000256" key="4">
    <source>
        <dbReference type="ARBA" id="ARBA00022475"/>
    </source>
</evidence>
<evidence type="ECO:0000256" key="2">
    <source>
        <dbReference type="ARBA" id="ARBA00007866"/>
    </source>
</evidence>
<keyword evidence="8 9" id="KW-0472">Membrane</keyword>
<evidence type="ECO:0000313" key="12">
    <source>
        <dbReference type="Proteomes" id="UP000439780"/>
    </source>
</evidence>
<dbReference type="Proteomes" id="UP000439780">
    <property type="component" value="Unassembled WGS sequence"/>
</dbReference>
<dbReference type="InterPro" id="IPR036257">
    <property type="entry name" value="Cyt_c_oxidase_su2_TM_sf"/>
</dbReference>
<keyword evidence="7 9" id="KW-1133">Transmembrane helix</keyword>
<dbReference type="RefSeq" id="WP_160752160.1">
    <property type="nucleotide sequence ID" value="NZ_WTYA01000002.1"/>
</dbReference>
<dbReference type="Gene3D" id="2.60.40.420">
    <property type="entry name" value="Cupredoxins - blue copper proteins"/>
    <property type="match status" value="1"/>
</dbReference>
<dbReference type="GO" id="GO:0005507">
    <property type="term" value="F:copper ion binding"/>
    <property type="evidence" value="ECO:0007669"/>
    <property type="project" value="InterPro"/>
</dbReference>
<keyword evidence="12" id="KW-1185">Reference proteome</keyword>
<dbReference type="InterPro" id="IPR034227">
    <property type="entry name" value="CuRO_UO_II"/>
</dbReference>
<evidence type="ECO:0000256" key="3">
    <source>
        <dbReference type="ARBA" id="ARBA00022448"/>
    </source>
</evidence>
<evidence type="ECO:0000256" key="6">
    <source>
        <dbReference type="ARBA" id="ARBA00022982"/>
    </source>
</evidence>
<dbReference type="Pfam" id="PF06481">
    <property type="entry name" value="COX_ARM"/>
    <property type="match status" value="1"/>
</dbReference>
<protein>
    <submittedName>
        <fullName evidence="11">Ubiquinol oxidase subunit II</fullName>
    </submittedName>
</protein>
<gene>
    <name evidence="11" type="ORF">GRI58_03385</name>
</gene>
<evidence type="ECO:0000256" key="7">
    <source>
        <dbReference type="ARBA" id="ARBA00022989"/>
    </source>
</evidence>
<sequence length="305" mass="32917">MSCAAGAKRVLGAASVFLLSGCAQWPAQGLFAAAGPAAELQREQFLIVTVLVALVILPLFIGLPWVLWRYRLRGGRGPFRPDWDFSWIMEILIWGIPVIIVAVLGVTLWHSANKADPYRPIATAGPPPIEVQAVALDWKWLFIYPKQGVASVGQLVVPAGREVALSITADGPMASIIVPRLGGQIYAMAGMTTQLHLLTDHEGDYRGMNTQYTGTGFDQQHFTYSAVSPVQFSTWLAHARGAPALDAARYDALVKPSKPDQPMQFSSPASQLFQRIIAKYHVPGDTLGALPPPSAVSANKATEAH</sequence>
<reference evidence="11 12" key="1">
    <citation type="submission" date="2019-12" db="EMBL/GenBank/DDBJ databases">
        <title>Genomic-based taxomic classification of the family Erythrobacteraceae.</title>
        <authorList>
            <person name="Xu L."/>
        </authorList>
    </citation>
    <scope>NUCLEOTIDE SEQUENCE [LARGE SCALE GENOMIC DNA]</scope>
    <source>
        <strain evidence="11 12">KEMB 9005-328</strain>
    </source>
</reference>
<keyword evidence="5 9" id="KW-0812">Transmembrane</keyword>
<dbReference type="GO" id="GO:0009486">
    <property type="term" value="F:cytochrome bo3 ubiquinol oxidase activity"/>
    <property type="evidence" value="ECO:0007669"/>
    <property type="project" value="InterPro"/>
</dbReference>
<dbReference type="GO" id="GO:0005886">
    <property type="term" value="C:plasma membrane"/>
    <property type="evidence" value="ECO:0007669"/>
    <property type="project" value="UniProtKB-SubCell"/>
</dbReference>
<feature type="transmembrane region" description="Helical" evidence="9">
    <location>
        <begin position="45"/>
        <end position="67"/>
    </location>
</feature>
<dbReference type="AlphaFoldDB" id="A0A845AGC1"/>
<dbReference type="InterPro" id="IPR045187">
    <property type="entry name" value="CcO_II"/>
</dbReference>
<keyword evidence="6" id="KW-0249">Electron transport</keyword>
<dbReference type="EMBL" id="WTYA01000002">
    <property type="protein sequence ID" value="MXP27865.1"/>
    <property type="molecule type" value="Genomic_DNA"/>
</dbReference>
<comment type="subcellular location">
    <subcellularLocation>
        <location evidence="1">Cell membrane</location>
        <topology evidence="1">Multi-pass membrane protein</topology>
    </subcellularLocation>
</comment>
<comment type="caution">
    <text evidence="11">The sequence shown here is derived from an EMBL/GenBank/DDBJ whole genome shotgun (WGS) entry which is preliminary data.</text>
</comment>
<dbReference type="InterPro" id="IPR002429">
    <property type="entry name" value="CcO_II-like_C"/>
</dbReference>
<comment type="similarity">
    <text evidence="2">Belongs to the cytochrome c oxidase subunit 2 family.</text>
</comment>
<dbReference type="GO" id="GO:0042773">
    <property type="term" value="P:ATP synthesis coupled electron transport"/>
    <property type="evidence" value="ECO:0007669"/>
    <property type="project" value="TreeGrafter"/>
</dbReference>
<dbReference type="InterPro" id="IPR008972">
    <property type="entry name" value="Cupredoxin"/>
</dbReference>
<dbReference type="SUPFAM" id="SSF49503">
    <property type="entry name" value="Cupredoxins"/>
    <property type="match status" value="1"/>
</dbReference>
<organism evidence="11 12">
    <name type="scientific">Qipengyuania algicida</name>
    <dbReference type="NCBI Taxonomy" id="1836209"/>
    <lineage>
        <taxon>Bacteria</taxon>
        <taxon>Pseudomonadati</taxon>
        <taxon>Pseudomonadota</taxon>
        <taxon>Alphaproteobacteria</taxon>
        <taxon>Sphingomonadales</taxon>
        <taxon>Erythrobacteraceae</taxon>
        <taxon>Qipengyuania</taxon>
    </lineage>
</organism>
<evidence type="ECO:0000256" key="8">
    <source>
        <dbReference type="ARBA" id="ARBA00023136"/>
    </source>
</evidence>
<dbReference type="InterPro" id="IPR010514">
    <property type="entry name" value="COX_ARM"/>
</dbReference>
<keyword evidence="4" id="KW-1003">Cell membrane</keyword>
<dbReference type="PROSITE" id="PS50857">
    <property type="entry name" value="COX2_CUA"/>
    <property type="match status" value="1"/>
</dbReference>
<feature type="transmembrane region" description="Helical" evidence="9">
    <location>
        <begin position="87"/>
        <end position="109"/>
    </location>
</feature>
<evidence type="ECO:0000313" key="11">
    <source>
        <dbReference type="EMBL" id="MXP27865.1"/>
    </source>
</evidence>
<dbReference type="GO" id="GO:0004129">
    <property type="term" value="F:cytochrome-c oxidase activity"/>
    <property type="evidence" value="ECO:0007669"/>
    <property type="project" value="InterPro"/>
</dbReference>
<evidence type="ECO:0000256" key="1">
    <source>
        <dbReference type="ARBA" id="ARBA00004651"/>
    </source>
</evidence>
<dbReference type="SUPFAM" id="SSF81464">
    <property type="entry name" value="Cytochrome c oxidase subunit II-like, transmembrane region"/>
    <property type="match status" value="1"/>
</dbReference>
<evidence type="ECO:0000256" key="9">
    <source>
        <dbReference type="SAM" id="Phobius"/>
    </source>
</evidence>
<proteinExistence type="inferred from homology"/>
<dbReference type="CDD" id="cd04212">
    <property type="entry name" value="CuRO_UO_II"/>
    <property type="match status" value="1"/>
</dbReference>